<dbReference type="InterPro" id="IPR036890">
    <property type="entry name" value="HATPase_C_sf"/>
</dbReference>
<evidence type="ECO:0000256" key="4">
    <source>
        <dbReference type="ARBA" id="ARBA00022679"/>
    </source>
</evidence>
<keyword evidence="11" id="KW-1185">Reference proteome</keyword>
<feature type="region of interest" description="Disordered" evidence="7">
    <location>
        <begin position="513"/>
        <end position="536"/>
    </location>
</feature>
<reference evidence="10 11" key="1">
    <citation type="submission" date="2017-04" db="EMBL/GenBank/DDBJ databases">
        <title>Draft genome sequence of Tuber borchii Vittad., a whitish edible truffle.</title>
        <authorList>
            <consortium name="DOE Joint Genome Institute"/>
            <person name="Murat C."/>
            <person name="Kuo A."/>
            <person name="Barry K.W."/>
            <person name="Clum A."/>
            <person name="Dockter R.B."/>
            <person name="Fauchery L."/>
            <person name="Iotti M."/>
            <person name="Kohler A."/>
            <person name="Labutti K."/>
            <person name="Lindquist E.A."/>
            <person name="Lipzen A."/>
            <person name="Ohm R.A."/>
            <person name="Wang M."/>
            <person name="Grigoriev I.V."/>
            <person name="Zambonelli A."/>
            <person name="Martin F.M."/>
        </authorList>
    </citation>
    <scope>NUCLEOTIDE SEQUENCE [LARGE SCALE GENOMIC DNA]</scope>
    <source>
        <strain evidence="10 11">Tbo3840</strain>
    </source>
</reference>
<feature type="region of interest" description="Disordered" evidence="7">
    <location>
        <begin position="424"/>
        <end position="452"/>
    </location>
</feature>
<protein>
    <recommendedName>
        <fullName evidence="2">histidine kinase</fullName>
        <ecNumber evidence="2">2.7.13.3</ecNumber>
    </recommendedName>
</protein>
<dbReference type="SMART" id="SM00448">
    <property type="entry name" value="REC"/>
    <property type="match status" value="1"/>
</dbReference>
<feature type="region of interest" description="Disordered" evidence="7">
    <location>
        <begin position="1208"/>
        <end position="1258"/>
    </location>
</feature>
<dbReference type="Gene3D" id="3.30.565.10">
    <property type="entry name" value="Histidine kinase-like ATPase, C-terminal domain"/>
    <property type="match status" value="1"/>
</dbReference>
<evidence type="ECO:0000256" key="2">
    <source>
        <dbReference type="ARBA" id="ARBA00012438"/>
    </source>
</evidence>
<dbReference type="SMART" id="SM00387">
    <property type="entry name" value="HATPase_c"/>
    <property type="match status" value="1"/>
</dbReference>
<dbReference type="Pfam" id="PF00072">
    <property type="entry name" value="Response_reg"/>
    <property type="match status" value="1"/>
</dbReference>
<evidence type="ECO:0000313" key="11">
    <source>
        <dbReference type="Proteomes" id="UP000244722"/>
    </source>
</evidence>
<keyword evidence="4" id="KW-0808">Transferase</keyword>
<dbReference type="Proteomes" id="UP000244722">
    <property type="component" value="Unassembled WGS sequence"/>
</dbReference>
<accession>A0A2T6ZWQ0</accession>
<dbReference type="Pfam" id="PF00512">
    <property type="entry name" value="HisKA"/>
    <property type="match status" value="1"/>
</dbReference>
<feature type="modified residue" description="4-aspartylphosphate" evidence="6">
    <location>
        <position position="1377"/>
    </location>
</feature>
<dbReference type="InterPro" id="IPR036097">
    <property type="entry name" value="HisK_dim/P_sf"/>
</dbReference>
<name>A0A2T6ZWQ0_TUBBO</name>
<feature type="compositionally biased region" description="Low complexity" evidence="7">
    <location>
        <begin position="429"/>
        <end position="442"/>
    </location>
</feature>
<dbReference type="Pfam" id="PF02518">
    <property type="entry name" value="HATPase_c"/>
    <property type="match status" value="1"/>
</dbReference>
<organism evidence="10 11">
    <name type="scientific">Tuber borchii</name>
    <name type="common">White truffle</name>
    <dbReference type="NCBI Taxonomy" id="42251"/>
    <lineage>
        <taxon>Eukaryota</taxon>
        <taxon>Fungi</taxon>
        <taxon>Dikarya</taxon>
        <taxon>Ascomycota</taxon>
        <taxon>Pezizomycotina</taxon>
        <taxon>Pezizomycetes</taxon>
        <taxon>Pezizales</taxon>
        <taxon>Tuberaceae</taxon>
        <taxon>Tuber</taxon>
    </lineage>
</organism>
<dbReference type="FunFam" id="3.30.450.40:FF:000083">
    <property type="entry name" value="Sensor histidine kinase/response regulator, putative (AFU_orthologue AFUA_4G00660)"/>
    <property type="match status" value="1"/>
</dbReference>
<keyword evidence="5" id="KW-0418">Kinase</keyword>
<dbReference type="EC" id="2.7.13.3" evidence="2"/>
<dbReference type="EMBL" id="NESQ01000078">
    <property type="protein sequence ID" value="PUU79921.1"/>
    <property type="molecule type" value="Genomic_DNA"/>
</dbReference>
<dbReference type="PANTHER" id="PTHR43047">
    <property type="entry name" value="TWO-COMPONENT HISTIDINE PROTEIN KINASE"/>
    <property type="match status" value="1"/>
</dbReference>
<evidence type="ECO:0000256" key="1">
    <source>
        <dbReference type="ARBA" id="ARBA00000085"/>
    </source>
</evidence>
<comment type="caution">
    <text evidence="10">The sequence shown here is derived from an EMBL/GenBank/DDBJ whole genome shotgun (WGS) entry which is preliminary data.</text>
</comment>
<feature type="region of interest" description="Disordered" evidence="7">
    <location>
        <begin position="335"/>
        <end position="354"/>
    </location>
</feature>
<dbReference type="SUPFAM" id="SSF47384">
    <property type="entry name" value="Homodimeric domain of signal transducing histidine kinase"/>
    <property type="match status" value="1"/>
</dbReference>
<dbReference type="InterPro" id="IPR011006">
    <property type="entry name" value="CheY-like_superfamily"/>
</dbReference>
<comment type="catalytic activity">
    <reaction evidence="1">
        <text>ATP + protein L-histidine = ADP + protein N-phospho-L-histidine.</text>
        <dbReference type="EC" id="2.7.13.3"/>
    </reaction>
</comment>
<feature type="domain" description="Histidine kinase" evidence="8">
    <location>
        <begin position="718"/>
        <end position="1040"/>
    </location>
</feature>
<dbReference type="InterPro" id="IPR029016">
    <property type="entry name" value="GAF-like_dom_sf"/>
</dbReference>
<feature type="compositionally biased region" description="Pro residues" evidence="7">
    <location>
        <begin position="1"/>
        <end position="10"/>
    </location>
</feature>
<feature type="region of interest" description="Disordered" evidence="7">
    <location>
        <begin position="805"/>
        <end position="844"/>
    </location>
</feature>
<dbReference type="SMART" id="SM00388">
    <property type="entry name" value="HisKA"/>
    <property type="match status" value="1"/>
</dbReference>
<feature type="region of interest" description="Disordered" evidence="7">
    <location>
        <begin position="1274"/>
        <end position="1294"/>
    </location>
</feature>
<gene>
    <name evidence="10" type="ORF">B9Z19DRAFT_1100600</name>
</gene>
<dbReference type="PRINTS" id="PR00344">
    <property type="entry name" value="BCTRLSENSOR"/>
</dbReference>
<sequence length="1453" mass="157763">MAPPSSPPSVPFTGCSVRNRSGYTGGIREALRSRELYKYYQPPSDNSPSTPLGERLDHQKVNVGPEVVSSEDPTLSAFTLLTANLLNCKRSMISLVDDELVYMIAESTRSLSLTKPYTHDPGDGLWVGGCMTMPREGGLCERTISLVPPEELNNGEECVMIFELEDMAKEPEWKDHPIVSNWPYLRYYAGAPLRTENGVSIGTICVVDDEPRPGGLREEEKRTMAKMAEIVMDHLERVRAENEMKRGKMMGAGMSRFVAANFLQAGAEFGDIRNGGRLQSIGGSTREEKLVQGEQLAWVGAVCSQDHGKRDCGYEKQGIRRQPSVESHCSCKLDAPDQDLPGTEDNIDPLSPLEKPRAVGVLSNLKSSQLPLSFPSPDREDFGSPESPFRSPRTYPPELSRKLSYCSQSTSGLATFSGNASGFSGTNTSAPSASPAESLSPPTFKEPDYGCPLTLDAQPRYRDGDDVENSFLSTFGRASVLIRSSLEADGVAFVDCDLGRNYGFEANLEDAVGGTPKPADAYRDQRPSRSGRKSGLFGYATASRSSLTDALEGEGFFGHRVGGTGDLPFFVEALSEPFLRSLVDCCPQGRIFTYSKGVDGQYEAVELECDVGCSEIVSNVSDSGSTSIHLRGKRVCKTQIETLKKFLPGSRSLVFAPLYDFDGNLFAVGFVWSNSKTRVFCKDIEGTYMIAFGNSIMAEIGRLHSVSADRAKGDFISSVSHELRSPLHGILASAEFLSETDLDNFQRSFVDTVESCGRTLLDTINHVLDFSKLNSFDNRWGGGGRGSALKGERAVGKWSRLNGRSTMGDAREIPPMQAGSEKDGGGCEGRLTSRWARDPSSSAADVDNLTADTDLSAILEEVTEGVFAGYEFRGISTPGIMEDVGKTSDLGTGGRQMVGTKNDITVIMDIDRREDGWVFQTQPGALRRIFLNLGGNAIKYTDSGWVRIKLRADDLPPDLGDDDEKSLVTLVFTDSGKGISREFLKTRLFTPFSQENPLASGTGLGMSIVRQIVEMLGGEIDVKSELGKGTEVTVSLVLKKSNRRVTKPNESYDTGGKRDVGDWETEIESIRRKGHGKKVRLVGFDSPLEADIHAASISYLGSSFKRYISHWFGMTPTGESFPCDVGADFVIAHEGPRVEEHLTRQIRGLPGIEGGKPLIVICSNASRHQTYQSLSGINGGGIVYFVSKPCGPRKLARALADCIKKMETTSRNGNHGPLSPLTLPDTDSPREPTIGQTGTPSELKSRGPVGPGKTSWSLSKNTGTCDVKLLAVETETDSCSTSPDPMRPAPLRKDEKRPVALHRELSASSVSSTVNAGSTLDGTFPTALIVEDNPINLMLLATFMKKRGYPFEKATNGLEALRAAESRPEGFDIILMDLQMPVMSGIESTRAIRNLEKQSRTKGSVIIALTGLAAASDKVEAYEAGIDLFMVKPVSFKRLESTMKEYALIGEGT</sequence>
<dbReference type="Gene3D" id="3.30.450.40">
    <property type="match status" value="1"/>
</dbReference>
<dbReference type="CDD" id="cd00082">
    <property type="entry name" value="HisKA"/>
    <property type="match status" value="1"/>
</dbReference>
<dbReference type="PROSITE" id="PS50109">
    <property type="entry name" value="HIS_KIN"/>
    <property type="match status" value="1"/>
</dbReference>
<evidence type="ECO:0000259" key="9">
    <source>
        <dbReference type="PROSITE" id="PS50110"/>
    </source>
</evidence>
<dbReference type="InterPro" id="IPR003661">
    <property type="entry name" value="HisK_dim/P_dom"/>
</dbReference>
<evidence type="ECO:0000256" key="3">
    <source>
        <dbReference type="ARBA" id="ARBA00022553"/>
    </source>
</evidence>
<dbReference type="FunFam" id="1.10.287.130:FF:000023">
    <property type="entry name" value="Sensor histidine kinase/response regulator, putative"/>
    <property type="match status" value="1"/>
</dbReference>
<proteinExistence type="predicted"/>
<feature type="domain" description="Response regulatory" evidence="9">
    <location>
        <begin position="1326"/>
        <end position="1447"/>
    </location>
</feature>
<keyword evidence="3 6" id="KW-0597">Phosphoprotein</keyword>
<evidence type="ECO:0000256" key="5">
    <source>
        <dbReference type="ARBA" id="ARBA00022777"/>
    </source>
</evidence>
<dbReference type="InterPro" id="IPR005467">
    <property type="entry name" value="His_kinase_dom"/>
</dbReference>
<dbReference type="PANTHER" id="PTHR43047:SF72">
    <property type="entry name" value="OSMOSENSING HISTIDINE PROTEIN KINASE SLN1"/>
    <property type="match status" value="1"/>
</dbReference>
<dbReference type="SUPFAM" id="SSF55781">
    <property type="entry name" value="GAF domain-like"/>
    <property type="match status" value="1"/>
</dbReference>
<dbReference type="OrthoDB" id="303614at2759"/>
<dbReference type="PROSITE" id="PS50110">
    <property type="entry name" value="RESPONSE_REGULATORY"/>
    <property type="match status" value="1"/>
</dbReference>
<dbReference type="CDD" id="cd17546">
    <property type="entry name" value="REC_hyHK_CKI1_RcsC-like"/>
    <property type="match status" value="1"/>
</dbReference>
<feature type="region of interest" description="Disordered" evidence="7">
    <location>
        <begin position="368"/>
        <end position="398"/>
    </location>
</feature>
<dbReference type="InterPro" id="IPR003594">
    <property type="entry name" value="HATPase_dom"/>
</dbReference>
<dbReference type="GO" id="GO:0000155">
    <property type="term" value="F:phosphorelay sensor kinase activity"/>
    <property type="evidence" value="ECO:0007669"/>
    <property type="project" value="InterPro"/>
</dbReference>
<dbReference type="SUPFAM" id="SSF52172">
    <property type="entry name" value="CheY-like"/>
    <property type="match status" value="1"/>
</dbReference>
<evidence type="ECO:0000256" key="6">
    <source>
        <dbReference type="PROSITE-ProRule" id="PRU00169"/>
    </source>
</evidence>
<feature type="region of interest" description="Disordered" evidence="7">
    <location>
        <begin position="1"/>
        <end position="24"/>
    </location>
</feature>
<evidence type="ECO:0000256" key="7">
    <source>
        <dbReference type="SAM" id="MobiDB-lite"/>
    </source>
</evidence>
<dbReference type="Gene3D" id="1.10.287.130">
    <property type="match status" value="1"/>
</dbReference>
<evidence type="ECO:0000259" key="8">
    <source>
        <dbReference type="PROSITE" id="PS50109"/>
    </source>
</evidence>
<dbReference type="InterPro" id="IPR001789">
    <property type="entry name" value="Sig_transdc_resp-reg_receiver"/>
</dbReference>
<dbReference type="SUPFAM" id="SSF55874">
    <property type="entry name" value="ATPase domain of HSP90 chaperone/DNA topoisomerase II/histidine kinase"/>
    <property type="match status" value="1"/>
</dbReference>
<dbReference type="Gene3D" id="3.40.50.2300">
    <property type="match status" value="1"/>
</dbReference>
<dbReference type="STRING" id="42251.A0A2T6ZWQ0"/>
<dbReference type="GO" id="GO:0005886">
    <property type="term" value="C:plasma membrane"/>
    <property type="evidence" value="ECO:0007669"/>
    <property type="project" value="TreeGrafter"/>
</dbReference>
<dbReference type="GO" id="GO:0009927">
    <property type="term" value="F:histidine phosphotransfer kinase activity"/>
    <property type="evidence" value="ECO:0007669"/>
    <property type="project" value="TreeGrafter"/>
</dbReference>
<dbReference type="InterPro" id="IPR004358">
    <property type="entry name" value="Sig_transdc_His_kin-like_C"/>
</dbReference>
<evidence type="ECO:0000313" key="10">
    <source>
        <dbReference type="EMBL" id="PUU79921.1"/>
    </source>
</evidence>